<keyword evidence="10" id="KW-1185">Reference proteome</keyword>
<keyword evidence="5 8" id="KW-1133">Transmembrane helix</keyword>
<dbReference type="Proteomes" id="UP000037397">
    <property type="component" value="Unassembled WGS sequence"/>
</dbReference>
<evidence type="ECO:0000256" key="2">
    <source>
        <dbReference type="ARBA" id="ARBA00004829"/>
    </source>
</evidence>
<keyword evidence="6 8" id="KW-0472">Membrane</keyword>
<gene>
    <name evidence="9" type="ORF">VV01_07055</name>
</gene>
<dbReference type="InterPro" id="IPR017825">
    <property type="entry name" value="Lycopene_cyclase_dom"/>
</dbReference>
<proteinExistence type="predicted"/>
<dbReference type="NCBIfam" id="TIGR03462">
    <property type="entry name" value="CarR_dom_SF"/>
    <property type="match status" value="1"/>
</dbReference>
<protein>
    <submittedName>
        <fullName evidence="9">Lycopene cyclase</fullName>
    </submittedName>
</protein>
<evidence type="ECO:0000313" key="10">
    <source>
        <dbReference type="Proteomes" id="UP000037397"/>
    </source>
</evidence>
<dbReference type="GO" id="GO:0016117">
    <property type="term" value="P:carotenoid biosynthetic process"/>
    <property type="evidence" value="ECO:0007669"/>
    <property type="project" value="UniProtKB-KW"/>
</dbReference>
<comment type="subcellular location">
    <subcellularLocation>
        <location evidence="1">Membrane</location>
        <topology evidence="1">Multi-pass membrane protein</topology>
    </subcellularLocation>
</comment>
<evidence type="ECO:0000256" key="7">
    <source>
        <dbReference type="ARBA" id="ARBA00023235"/>
    </source>
</evidence>
<comment type="caution">
    <text evidence="9">The sequence shown here is derived from an EMBL/GenBank/DDBJ whole genome shotgun (WGS) entry which is preliminary data.</text>
</comment>
<dbReference type="EMBL" id="LAIR01000002">
    <property type="protein sequence ID" value="KNX36962.1"/>
    <property type="molecule type" value="Genomic_DNA"/>
</dbReference>
<dbReference type="GO" id="GO:0045436">
    <property type="term" value="F:lycopene beta cyclase activity"/>
    <property type="evidence" value="ECO:0007669"/>
    <property type="project" value="UniProtKB-ARBA"/>
</dbReference>
<evidence type="ECO:0000256" key="1">
    <source>
        <dbReference type="ARBA" id="ARBA00004141"/>
    </source>
</evidence>
<keyword evidence="7" id="KW-0413">Isomerase</keyword>
<dbReference type="STRING" id="1631356.VV01_07055"/>
<organism evidence="9 10">
    <name type="scientific">Luteipulveratus halotolerans</name>
    <dbReference type="NCBI Taxonomy" id="1631356"/>
    <lineage>
        <taxon>Bacteria</taxon>
        <taxon>Bacillati</taxon>
        <taxon>Actinomycetota</taxon>
        <taxon>Actinomycetes</taxon>
        <taxon>Micrococcales</taxon>
        <taxon>Dermacoccaceae</taxon>
        <taxon>Luteipulveratus</taxon>
    </lineage>
</organism>
<evidence type="ECO:0000256" key="4">
    <source>
        <dbReference type="ARBA" id="ARBA00022746"/>
    </source>
</evidence>
<evidence type="ECO:0000256" key="3">
    <source>
        <dbReference type="ARBA" id="ARBA00022692"/>
    </source>
</evidence>
<dbReference type="AlphaFoldDB" id="A0A0L6CGN9"/>
<sequence length="113" mass="12278">MTYTMLAAVAVPLAVLIDLLVLRTRLVLSSTWWLSYAVVVGFQLLTNGWLTGRGIVRYDPGTIIGGAEPRLLGDGRIAYAPVEDLGFGFALVLLSCAVWTRLGRARRATDATR</sequence>
<reference evidence="10" key="1">
    <citation type="submission" date="2015-03" db="EMBL/GenBank/DDBJ databases">
        <title>Luteipulveratus halotolerans sp. nov., a novel actinobacterium (Dermacoccaceae) from Sarawak, Malaysia.</title>
        <authorList>
            <person name="Juboi H."/>
            <person name="Basik A."/>
            <person name="Shamsul S.S."/>
            <person name="Arnold P."/>
            <person name="Schmitt E.K."/>
            <person name="Sanglier J.-J."/>
            <person name="Yeo T."/>
        </authorList>
    </citation>
    <scope>NUCLEOTIDE SEQUENCE [LARGE SCALE GENOMIC DNA]</scope>
    <source>
        <strain evidence="10">C296001</strain>
    </source>
</reference>
<dbReference type="OrthoDB" id="3402548at2"/>
<feature type="transmembrane region" description="Helical" evidence="8">
    <location>
        <begin position="33"/>
        <end position="50"/>
    </location>
</feature>
<keyword evidence="4" id="KW-0125">Carotenoid biosynthesis</keyword>
<evidence type="ECO:0000313" key="9">
    <source>
        <dbReference type="EMBL" id="KNX36962.1"/>
    </source>
</evidence>
<comment type="pathway">
    <text evidence="2">Carotenoid biosynthesis.</text>
</comment>
<dbReference type="GO" id="GO:0016872">
    <property type="term" value="F:intramolecular lyase activity"/>
    <property type="evidence" value="ECO:0007669"/>
    <property type="project" value="InterPro"/>
</dbReference>
<dbReference type="GO" id="GO:0016020">
    <property type="term" value="C:membrane"/>
    <property type="evidence" value="ECO:0007669"/>
    <property type="project" value="UniProtKB-SubCell"/>
</dbReference>
<name>A0A0L6CGN9_9MICO</name>
<evidence type="ECO:0000256" key="5">
    <source>
        <dbReference type="ARBA" id="ARBA00022989"/>
    </source>
</evidence>
<evidence type="ECO:0000256" key="8">
    <source>
        <dbReference type="SAM" id="Phobius"/>
    </source>
</evidence>
<accession>A0A0L6CGN9</accession>
<evidence type="ECO:0000256" key="6">
    <source>
        <dbReference type="ARBA" id="ARBA00023136"/>
    </source>
</evidence>
<dbReference type="RefSeq" id="WP_050669273.1">
    <property type="nucleotide sequence ID" value="NZ_LAIR01000002.1"/>
</dbReference>
<keyword evidence="3 8" id="KW-0812">Transmembrane</keyword>